<keyword evidence="2" id="KW-1185">Reference proteome</keyword>
<comment type="caution">
    <text evidence="1">The sequence shown here is derived from an EMBL/GenBank/DDBJ whole genome shotgun (WGS) entry which is preliminary data.</text>
</comment>
<accession>A0A158CGS9</accession>
<name>A0A158CGS9_9BURK</name>
<evidence type="ECO:0000313" key="1">
    <source>
        <dbReference type="EMBL" id="SAK81086.1"/>
    </source>
</evidence>
<gene>
    <name evidence="1" type="ORF">AWB79_05276</name>
</gene>
<protein>
    <submittedName>
        <fullName evidence="1">Uncharacterized protein</fullName>
    </submittedName>
</protein>
<sequence>MPKESVEDEEEVQIDSSEESMHDVQHWLKKLQFMQFSTGFIISLFTFLNHADEYADLPSGGAFGRRPLL</sequence>
<dbReference type="Proteomes" id="UP000054851">
    <property type="component" value="Unassembled WGS sequence"/>
</dbReference>
<dbReference type="AlphaFoldDB" id="A0A158CGS9"/>
<dbReference type="STRING" id="1777140.AWB79_05276"/>
<organism evidence="1 2">
    <name type="scientific">Caballeronia hypogeia</name>
    <dbReference type="NCBI Taxonomy" id="1777140"/>
    <lineage>
        <taxon>Bacteria</taxon>
        <taxon>Pseudomonadati</taxon>
        <taxon>Pseudomonadota</taxon>
        <taxon>Betaproteobacteria</taxon>
        <taxon>Burkholderiales</taxon>
        <taxon>Burkholderiaceae</taxon>
        <taxon>Caballeronia</taxon>
    </lineage>
</organism>
<dbReference type="EMBL" id="FCOA02000022">
    <property type="protein sequence ID" value="SAK81086.1"/>
    <property type="molecule type" value="Genomic_DNA"/>
</dbReference>
<reference evidence="1" key="1">
    <citation type="submission" date="2016-01" db="EMBL/GenBank/DDBJ databases">
        <authorList>
            <person name="Peeters C."/>
        </authorList>
    </citation>
    <scope>NUCLEOTIDE SEQUENCE</scope>
    <source>
        <strain evidence="1">LMG 29322</strain>
    </source>
</reference>
<proteinExistence type="predicted"/>
<evidence type="ECO:0000313" key="2">
    <source>
        <dbReference type="Proteomes" id="UP000054851"/>
    </source>
</evidence>